<dbReference type="AlphaFoldDB" id="A0A383ELQ2"/>
<reference evidence="1" key="1">
    <citation type="submission" date="2018-05" db="EMBL/GenBank/DDBJ databases">
        <authorList>
            <person name="Lanie J.A."/>
            <person name="Ng W.-L."/>
            <person name="Kazmierczak K.M."/>
            <person name="Andrzejewski T.M."/>
            <person name="Davidsen T.M."/>
            <person name="Wayne K.J."/>
            <person name="Tettelin H."/>
            <person name="Glass J.I."/>
            <person name="Rusch D."/>
            <person name="Podicherti R."/>
            <person name="Tsui H.-C.T."/>
            <person name="Winkler M.E."/>
        </authorList>
    </citation>
    <scope>NUCLEOTIDE SEQUENCE</scope>
</reference>
<proteinExistence type="predicted"/>
<name>A0A383ELQ2_9ZZZZ</name>
<accession>A0A383ELQ2</accession>
<evidence type="ECO:0000313" key="1">
    <source>
        <dbReference type="EMBL" id="SVE57018.1"/>
    </source>
</evidence>
<organism evidence="1">
    <name type="scientific">marine metagenome</name>
    <dbReference type="NCBI Taxonomy" id="408172"/>
    <lineage>
        <taxon>unclassified sequences</taxon>
        <taxon>metagenomes</taxon>
        <taxon>ecological metagenomes</taxon>
    </lineage>
</organism>
<feature type="non-terminal residue" evidence="1">
    <location>
        <position position="25"/>
    </location>
</feature>
<gene>
    <name evidence="1" type="ORF">METZ01_LOCUS509872</name>
</gene>
<sequence length="25" mass="2809">MPMPLQPPAIEDPVVMARYPFLPQA</sequence>
<dbReference type="EMBL" id="UINC01226507">
    <property type="protein sequence ID" value="SVE57018.1"/>
    <property type="molecule type" value="Genomic_DNA"/>
</dbReference>
<protein>
    <submittedName>
        <fullName evidence="1">Uncharacterized protein</fullName>
    </submittedName>
</protein>